<proteinExistence type="inferred from homology"/>
<dbReference type="Proteomes" id="UP000095679">
    <property type="component" value="Unassembled WGS sequence"/>
</dbReference>
<keyword evidence="4 9" id="KW-0812">Transmembrane</keyword>
<dbReference type="RefSeq" id="WP_022170074.1">
    <property type="nucleotide sequence ID" value="NZ_BLYK01000059.1"/>
</dbReference>
<evidence type="ECO:0000256" key="4">
    <source>
        <dbReference type="ARBA" id="ARBA00022692"/>
    </source>
</evidence>
<evidence type="ECO:0000256" key="7">
    <source>
        <dbReference type="ARBA" id="ARBA00023010"/>
    </source>
</evidence>
<feature type="transmembrane region" description="Helical" evidence="9">
    <location>
        <begin position="59"/>
        <end position="79"/>
    </location>
</feature>
<keyword evidence="7 9" id="KW-0811">Translocation</keyword>
<dbReference type="Pfam" id="PF03840">
    <property type="entry name" value="SecG"/>
    <property type="match status" value="1"/>
</dbReference>
<feature type="transmembrane region" description="Helical" evidence="9">
    <location>
        <begin position="6"/>
        <end position="23"/>
    </location>
</feature>
<dbReference type="AlphaFoldDB" id="A0A173T285"/>
<keyword evidence="5 9" id="KW-0653">Protein transport</keyword>
<accession>A0A173T285</accession>
<dbReference type="NCBIfam" id="TIGR00810">
    <property type="entry name" value="secG"/>
    <property type="match status" value="1"/>
</dbReference>
<evidence type="ECO:0000256" key="5">
    <source>
        <dbReference type="ARBA" id="ARBA00022927"/>
    </source>
</evidence>
<keyword evidence="9" id="KW-1003">Cell membrane</keyword>
<dbReference type="GO" id="GO:0005886">
    <property type="term" value="C:plasma membrane"/>
    <property type="evidence" value="ECO:0007669"/>
    <property type="project" value="UniProtKB-SubCell"/>
</dbReference>
<sequence>MARTLVTIIFMLICLVMIIVVMMQESKNSGFGALSGQVDSDSYVRKNRGRTKEGKLERITAILGFLFFVVAIGLCLKVFQ</sequence>
<gene>
    <name evidence="11" type="ORF">ERS852450_02904</name>
    <name evidence="10" type="ORF">ERS852578_01385</name>
</gene>
<comment type="similarity">
    <text evidence="2 9">Belongs to the SecG family.</text>
</comment>
<evidence type="ECO:0000256" key="2">
    <source>
        <dbReference type="ARBA" id="ARBA00008445"/>
    </source>
</evidence>
<keyword evidence="8 9" id="KW-0472">Membrane</keyword>
<evidence type="ECO:0000256" key="6">
    <source>
        <dbReference type="ARBA" id="ARBA00022989"/>
    </source>
</evidence>
<keyword evidence="6 9" id="KW-1133">Transmembrane helix</keyword>
<dbReference type="GO" id="GO:0015450">
    <property type="term" value="F:protein-transporting ATPase activity"/>
    <property type="evidence" value="ECO:0007669"/>
    <property type="project" value="UniProtKB-UniRule"/>
</dbReference>
<dbReference type="InterPro" id="IPR004692">
    <property type="entry name" value="SecG"/>
</dbReference>
<dbReference type="EMBL" id="CYZL01000037">
    <property type="protein sequence ID" value="CUP03069.1"/>
    <property type="molecule type" value="Genomic_DNA"/>
</dbReference>
<comment type="function">
    <text evidence="9">Involved in protein export. Participates in an early event of protein translocation.</text>
</comment>
<keyword evidence="3 9" id="KW-0813">Transport</keyword>
<protein>
    <recommendedName>
        <fullName evidence="9">Protein-export membrane protein SecG</fullName>
    </recommendedName>
</protein>
<comment type="subcellular location">
    <subcellularLocation>
        <location evidence="9">Cell membrane</location>
        <topology evidence="9">Multi-pass membrane protein</topology>
    </subcellularLocation>
    <subcellularLocation>
        <location evidence="1">Membrane</location>
        <topology evidence="1">Multi-pass membrane protein</topology>
    </subcellularLocation>
</comment>
<evidence type="ECO:0000256" key="9">
    <source>
        <dbReference type="RuleBase" id="RU365087"/>
    </source>
</evidence>
<evidence type="ECO:0000256" key="1">
    <source>
        <dbReference type="ARBA" id="ARBA00004141"/>
    </source>
</evidence>
<dbReference type="PRINTS" id="PR01651">
    <property type="entry name" value="SECGEXPORT"/>
</dbReference>
<evidence type="ECO:0000313" key="13">
    <source>
        <dbReference type="Proteomes" id="UP000095679"/>
    </source>
</evidence>
<evidence type="ECO:0000313" key="10">
    <source>
        <dbReference type="EMBL" id="CUM96853.1"/>
    </source>
</evidence>
<dbReference type="EMBL" id="CYYC01000014">
    <property type="protein sequence ID" value="CUM96853.1"/>
    <property type="molecule type" value="Genomic_DNA"/>
</dbReference>
<evidence type="ECO:0000313" key="11">
    <source>
        <dbReference type="EMBL" id="CUP03069.1"/>
    </source>
</evidence>
<evidence type="ECO:0000256" key="3">
    <source>
        <dbReference type="ARBA" id="ARBA00022448"/>
    </source>
</evidence>
<evidence type="ECO:0000256" key="8">
    <source>
        <dbReference type="ARBA" id="ARBA00023136"/>
    </source>
</evidence>
<name>A0A173T285_9FIRM</name>
<dbReference type="GO" id="GO:0009306">
    <property type="term" value="P:protein secretion"/>
    <property type="evidence" value="ECO:0007669"/>
    <property type="project" value="UniProtKB-UniRule"/>
</dbReference>
<reference evidence="12 13" key="1">
    <citation type="submission" date="2015-09" db="EMBL/GenBank/DDBJ databases">
        <authorList>
            <consortium name="Pathogen Informatics"/>
        </authorList>
    </citation>
    <scope>NUCLEOTIDE SEQUENCE [LARGE SCALE GENOMIC DNA]</scope>
    <source>
        <strain evidence="11 13">2789STDY5834835</strain>
        <strain evidence="10 12">2789STDY5834966</strain>
    </source>
</reference>
<evidence type="ECO:0000313" key="12">
    <source>
        <dbReference type="Proteomes" id="UP000095390"/>
    </source>
</evidence>
<dbReference type="GeneID" id="75047853"/>
<organism evidence="10 12">
    <name type="scientific">Anaerobutyricum hallii</name>
    <dbReference type="NCBI Taxonomy" id="39488"/>
    <lineage>
        <taxon>Bacteria</taxon>
        <taxon>Bacillati</taxon>
        <taxon>Bacillota</taxon>
        <taxon>Clostridia</taxon>
        <taxon>Lachnospirales</taxon>
        <taxon>Lachnospiraceae</taxon>
        <taxon>Anaerobutyricum</taxon>
    </lineage>
</organism>
<dbReference type="Proteomes" id="UP000095390">
    <property type="component" value="Unassembled WGS sequence"/>
</dbReference>